<dbReference type="InterPro" id="IPR002716">
    <property type="entry name" value="PIN_dom"/>
</dbReference>
<dbReference type="EMBL" id="CP136594">
    <property type="protein sequence ID" value="WOE74413.1"/>
    <property type="molecule type" value="Genomic_DNA"/>
</dbReference>
<dbReference type="PANTHER" id="PTHR36173">
    <property type="entry name" value="RIBONUCLEASE VAPC16-RELATED"/>
    <property type="match status" value="1"/>
</dbReference>
<sequence length="122" mass="14089">MLLLDTHILVWLVARDKRLTQQQIDAVTDPDNLLFVSAVIAYEYTHLHNSDRLPIEETLTDLQRILGFEIINLPANSWQAIDTMPMIHRDPIDRMLIGHALTEDMTVITADHHIKQYPVQVI</sequence>
<dbReference type="InterPro" id="IPR041705">
    <property type="entry name" value="PIN_Sll0205"/>
</dbReference>
<dbReference type="InterPro" id="IPR029060">
    <property type="entry name" value="PIN-like_dom_sf"/>
</dbReference>
<organism evidence="2 3">
    <name type="scientific">Alterisphingorhabdus coralli</name>
    <dbReference type="NCBI Taxonomy" id="3071408"/>
    <lineage>
        <taxon>Bacteria</taxon>
        <taxon>Pseudomonadati</taxon>
        <taxon>Pseudomonadota</taxon>
        <taxon>Alphaproteobacteria</taxon>
        <taxon>Sphingomonadales</taxon>
        <taxon>Sphingomonadaceae</taxon>
        <taxon>Alterisphingorhabdus (ex Yan et al. 2024)</taxon>
    </lineage>
</organism>
<dbReference type="KEGG" id="acoa:RB602_11220"/>
<accession>A0AA97F5M9</accession>
<proteinExistence type="predicted"/>
<reference evidence="2 3" key="1">
    <citation type="submission" date="2023-10" db="EMBL/GenBank/DDBJ databases">
        <title>Complete genome sequence of a Sphingomonadaceae bacterium.</title>
        <authorList>
            <person name="Yan C."/>
        </authorList>
    </citation>
    <scope>NUCLEOTIDE SEQUENCE [LARGE SCALE GENOMIC DNA]</scope>
    <source>
        <strain evidence="2 3">SCSIO 66989</strain>
    </source>
</reference>
<dbReference type="Pfam" id="PF01850">
    <property type="entry name" value="PIN"/>
    <property type="match status" value="1"/>
</dbReference>
<evidence type="ECO:0000259" key="1">
    <source>
        <dbReference type="Pfam" id="PF01850"/>
    </source>
</evidence>
<evidence type="ECO:0000313" key="2">
    <source>
        <dbReference type="EMBL" id="WOE74413.1"/>
    </source>
</evidence>
<dbReference type="RefSeq" id="WP_317080664.1">
    <property type="nucleotide sequence ID" value="NZ_CP136594.1"/>
</dbReference>
<feature type="domain" description="PIN" evidence="1">
    <location>
        <begin position="3"/>
        <end position="118"/>
    </location>
</feature>
<dbReference type="AlphaFoldDB" id="A0AA97F5M9"/>
<protein>
    <submittedName>
        <fullName evidence="2">Type II toxin-antitoxin system VapC family toxin</fullName>
    </submittedName>
</protein>
<name>A0AA97F5M9_9SPHN</name>
<dbReference type="PANTHER" id="PTHR36173:SF2">
    <property type="entry name" value="RIBONUCLEASE VAPC16"/>
    <property type="match status" value="1"/>
</dbReference>
<dbReference type="CDD" id="cd09872">
    <property type="entry name" value="PIN_Sll0205-like"/>
    <property type="match status" value="1"/>
</dbReference>
<keyword evidence="3" id="KW-1185">Reference proteome</keyword>
<dbReference type="SUPFAM" id="SSF88723">
    <property type="entry name" value="PIN domain-like"/>
    <property type="match status" value="1"/>
</dbReference>
<dbReference type="Proteomes" id="UP001302429">
    <property type="component" value="Chromosome"/>
</dbReference>
<gene>
    <name evidence="2" type="ORF">RB602_11220</name>
</gene>
<evidence type="ECO:0000313" key="3">
    <source>
        <dbReference type="Proteomes" id="UP001302429"/>
    </source>
</evidence>
<dbReference type="InterPro" id="IPR052919">
    <property type="entry name" value="TA_system_RNase"/>
</dbReference>
<dbReference type="Gene3D" id="3.40.50.1010">
    <property type="entry name" value="5'-nuclease"/>
    <property type="match status" value="1"/>
</dbReference>